<keyword evidence="2" id="KW-1185">Reference proteome</keyword>
<proteinExistence type="predicted"/>
<dbReference type="EMBL" id="NBNE01001874">
    <property type="protein sequence ID" value="OWZ12346.1"/>
    <property type="molecule type" value="Genomic_DNA"/>
</dbReference>
<dbReference type="AlphaFoldDB" id="A0A225W3S8"/>
<dbReference type="Proteomes" id="UP000198211">
    <property type="component" value="Unassembled WGS sequence"/>
</dbReference>
<sequence length="342" mass="38861">MARGSHMLSGIWKSNQATRHTMMYDWSSSDNNSMSVEYKAMKADALAPAAARCDGNLREWTQRENYIVASYLNGDLQLPHPPNFIKEVLVSEHRAMMEDMHEQHFYLTLPASLPSSVQLAKHGPQAYLYRELFIASTDKRTGRNMMRALQADVKRFSYDGIHTLSFAFYSKRAASPQLELQYAIHIYGGDKLGLTALALVCFSEAKVLDVENARGSGPDIFYNRYHTLSFAHMTCSSPLEGVTKILLNGIHVTIHHFQREFRLPCNRSLRSRHGTQKCKVLPTRVSSARSQTTRINKRGITMVEPAKRTDFCVESFSDLVTMLKQQYVIHCILCCWISATIK</sequence>
<comment type="caution">
    <text evidence="1">The sequence shown here is derived from an EMBL/GenBank/DDBJ whole genome shotgun (WGS) entry which is preliminary data.</text>
</comment>
<evidence type="ECO:0000313" key="1">
    <source>
        <dbReference type="EMBL" id="OWZ12346.1"/>
    </source>
</evidence>
<reference evidence="2" key="1">
    <citation type="submission" date="2017-03" db="EMBL/GenBank/DDBJ databases">
        <title>Phytopthora megakarya and P. palmivora, two closely related causual agents of cacao black pod achieved similar genome size and gene model numbers by different mechanisms.</title>
        <authorList>
            <person name="Ali S."/>
            <person name="Shao J."/>
            <person name="Larry D.J."/>
            <person name="Kronmiller B."/>
            <person name="Shen D."/>
            <person name="Strem M.D."/>
            <person name="Melnick R.L."/>
            <person name="Guiltinan M.J."/>
            <person name="Tyler B.M."/>
            <person name="Meinhardt L.W."/>
            <person name="Bailey B.A."/>
        </authorList>
    </citation>
    <scope>NUCLEOTIDE SEQUENCE [LARGE SCALE GENOMIC DNA]</scope>
    <source>
        <strain evidence="2">zdho120</strain>
    </source>
</reference>
<protein>
    <submittedName>
        <fullName evidence="1">Uncharacterized protein</fullName>
    </submittedName>
</protein>
<gene>
    <name evidence="1" type="ORF">PHMEG_00014511</name>
</gene>
<name>A0A225W3S8_9STRA</name>
<accession>A0A225W3S8</accession>
<dbReference type="OrthoDB" id="115952at2759"/>
<evidence type="ECO:0000313" key="2">
    <source>
        <dbReference type="Proteomes" id="UP000198211"/>
    </source>
</evidence>
<organism evidence="1 2">
    <name type="scientific">Phytophthora megakarya</name>
    <dbReference type="NCBI Taxonomy" id="4795"/>
    <lineage>
        <taxon>Eukaryota</taxon>
        <taxon>Sar</taxon>
        <taxon>Stramenopiles</taxon>
        <taxon>Oomycota</taxon>
        <taxon>Peronosporomycetes</taxon>
        <taxon>Peronosporales</taxon>
        <taxon>Peronosporaceae</taxon>
        <taxon>Phytophthora</taxon>
    </lineage>
</organism>